<dbReference type="Gene3D" id="1.10.10.10">
    <property type="entry name" value="Winged helix-like DNA-binding domain superfamily/Winged helix DNA-binding domain"/>
    <property type="match status" value="1"/>
</dbReference>
<evidence type="ECO:0000259" key="1">
    <source>
        <dbReference type="PROSITE" id="PS50995"/>
    </source>
</evidence>
<dbReference type="InterPro" id="IPR039422">
    <property type="entry name" value="MarR/SlyA-like"/>
</dbReference>
<dbReference type="Proteomes" id="UP001432062">
    <property type="component" value="Chromosome"/>
</dbReference>
<sequence length="168" mass="19056">MDEDELSVDAIAMQLTRLQRIRERTAAQMRSKDGVDPAAFAVLFRLLCDGPMRSGALADAVHSDASTISRHVAHLVERQLVERQADRNDGRATVLVVTERGREVAERIRRRRHENLTRVMAAWTPQDRAAFAGLLRKFVDDYEQAKPAMIAAIRQDQNLYDLETENDS</sequence>
<dbReference type="InterPro" id="IPR000835">
    <property type="entry name" value="HTH_MarR-typ"/>
</dbReference>
<accession>A0ABZ1Z284</accession>
<reference evidence="2" key="1">
    <citation type="submission" date="2022-10" db="EMBL/GenBank/DDBJ databases">
        <title>The complete genomes of actinobacterial strains from the NBC collection.</title>
        <authorList>
            <person name="Joergensen T.S."/>
            <person name="Alvarez Arevalo M."/>
            <person name="Sterndorff E.B."/>
            <person name="Faurdal D."/>
            <person name="Vuksanovic O."/>
            <person name="Mourched A.-S."/>
            <person name="Charusanti P."/>
            <person name="Shaw S."/>
            <person name="Blin K."/>
            <person name="Weber T."/>
        </authorList>
    </citation>
    <scope>NUCLEOTIDE SEQUENCE</scope>
    <source>
        <strain evidence="2">NBC_01482</strain>
    </source>
</reference>
<proteinExistence type="predicted"/>
<organism evidence="2 3">
    <name type="scientific">Nocardia vinacea</name>
    <dbReference type="NCBI Taxonomy" id="96468"/>
    <lineage>
        <taxon>Bacteria</taxon>
        <taxon>Bacillati</taxon>
        <taxon>Actinomycetota</taxon>
        <taxon>Actinomycetes</taxon>
        <taxon>Mycobacteriales</taxon>
        <taxon>Nocardiaceae</taxon>
        <taxon>Nocardia</taxon>
    </lineage>
</organism>
<dbReference type="EMBL" id="CP109441">
    <property type="protein sequence ID" value="WUV49618.1"/>
    <property type="molecule type" value="Genomic_DNA"/>
</dbReference>
<dbReference type="SUPFAM" id="SSF46785">
    <property type="entry name" value="Winged helix' DNA-binding domain"/>
    <property type="match status" value="1"/>
</dbReference>
<evidence type="ECO:0000313" key="2">
    <source>
        <dbReference type="EMBL" id="WUV49618.1"/>
    </source>
</evidence>
<dbReference type="PANTHER" id="PTHR33164">
    <property type="entry name" value="TRANSCRIPTIONAL REGULATOR, MARR FAMILY"/>
    <property type="match status" value="1"/>
</dbReference>
<feature type="domain" description="HTH marR-type" evidence="1">
    <location>
        <begin position="8"/>
        <end position="140"/>
    </location>
</feature>
<evidence type="ECO:0000313" key="3">
    <source>
        <dbReference type="Proteomes" id="UP001432062"/>
    </source>
</evidence>
<keyword evidence="3" id="KW-1185">Reference proteome</keyword>
<dbReference type="PANTHER" id="PTHR33164:SF57">
    <property type="entry name" value="MARR-FAMILY TRANSCRIPTIONAL REGULATOR"/>
    <property type="match status" value="1"/>
</dbReference>
<protein>
    <submittedName>
        <fullName evidence="2">MarR family transcriptional regulator</fullName>
    </submittedName>
</protein>
<dbReference type="PROSITE" id="PS50995">
    <property type="entry name" value="HTH_MARR_2"/>
    <property type="match status" value="1"/>
</dbReference>
<dbReference type="Pfam" id="PF01047">
    <property type="entry name" value="MarR"/>
    <property type="match status" value="1"/>
</dbReference>
<dbReference type="InterPro" id="IPR036390">
    <property type="entry name" value="WH_DNA-bd_sf"/>
</dbReference>
<dbReference type="InterPro" id="IPR036388">
    <property type="entry name" value="WH-like_DNA-bd_sf"/>
</dbReference>
<dbReference type="RefSeq" id="WP_327094382.1">
    <property type="nucleotide sequence ID" value="NZ_CP109149.1"/>
</dbReference>
<dbReference type="SMART" id="SM00347">
    <property type="entry name" value="HTH_MARR"/>
    <property type="match status" value="1"/>
</dbReference>
<gene>
    <name evidence="2" type="ORF">OG563_16285</name>
</gene>
<name>A0ABZ1Z284_9NOCA</name>